<reference evidence="31" key="2">
    <citation type="submission" date="2025-09" db="UniProtKB">
        <authorList>
            <consortium name="Ensembl"/>
        </authorList>
    </citation>
    <scope>IDENTIFICATION</scope>
</reference>
<dbReference type="Proteomes" id="UP000694569">
    <property type="component" value="Unplaced"/>
</dbReference>
<evidence type="ECO:0000313" key="32">
    <source>
        <dbReference type="Proteomes" id="UP000694569"/>
    </source>
</evidence>
<reference evidence="31" key="1">
    <citation type="submission" date="2025-08" db="UniProtKB">
        <authorList>
            <consortium name="Ensembl"/>
        </authorList>
    </citation>
    <scope>IDENTIFICATION</scope>
</reference>
<dbReference type="InterPro" id="IPR042944">
    <property type="entry name" value="Collectrin"/>
</dbReference>
<dbReference type="InterPro" id="IPR022775">
    <property type="entry name" value="AP_mu_sigma_su"/>
</dbReference>
<evidence type="ECO:0000256" key="11">
    <source>
        <dbReference type="ARBA" id="ARBA00022927"/>
    </source>
</evidence>
<keyword evidence="9 29" id="KW-0812">Transmembrane</keyword>
<evidence type="ECO:0000256" key="26">
    <source>
        <dbReference type="ARBA" id="ARBA00082346"/>
    </source>
</evidence>
<evidence type="ECO:0000256" key="3">
    <source>
        <dbReference type="ARBA" id="ARBA00004555"/>
    </source>
</evidence>
<feature type="region of interest" description="Disordered" evidence="28">
    <location>
        <begin position="346"/>
        <end position="365"/>
    </location>
</feature>
<dbReference type="FunFam" id="3.30.450.60:FF:000009">
    <property type="entry name" value="AP complex subunit sigma"/>
    <property type="match status" value="1"/>
</dbReference>
<dbReference type="SUPFAM" id="SSF64356">
    <property type="entry name" value="SNARE-like"/>
    <property type="match status" value="1"/>
</dbReference>
<dbReference type="Gene3D" id="3.30.450.60">
    <property type="match status" value="1"/>
</dbReference>
<dbReference type="GO" id="GO:0006886">
    <property type="term" value="P:intracellular protein transport"/>
    <property type="evidence" value="ECO:0007669"/>
    <property type="project" value="InterPro"/>
</dbReference>
<evidence type="ECO:0000256" key="22">
    <source>
        <dbReference type="ARBA" id="ARBA00078289"/>
    </source>
</evidence>
<evidence type="ECO:0000256" key="10">
    <source>
        <dbReference type="ARBA" id="ARBA00022729"/>
    </source>
</evidence>
<dbReference type="GO" id="GO:0070062">
    <property type="term" value="C:extracellular exosome"/>
    <property type="evidence" value="ECO:0007669"/>
    <property type="project" value="TreeGrafter"/>
</dbReference>
<dbReference type="PROSITE" id="PS00989">
    <property type="entry name" value="CLAT_ADAPTOR_S"/>
    <property type="match status" value="1"/>
</dbReference>
<dbReference type="InterPro" id="IPR011012">
    <property type="entry name" value="Longin-like_dom_sf"/>
</dbReference>
<evidence type="ECO:0000256" key="28">
    <source>
        <dbReference type="SAM" id="MobiDB-lite"/>
    </source>
</evidence>
<evidence type="ECO:0000256" key="5">
    <source>
        <dbReference type="ARBA" id="ARBA00006972"/>
    </source>
</evidence>
<dbReference type="PROSITE" id="PS52010">
    <property type="entry name" value="COLLECTRIN_LIKE"/>
    <property type="match status" value="1"/>
</dbReference>
<dbReference type="InterPro" id="IPR000804">
    <property type="entry name" value="Clathrin_sm-chain_CS"/>
</dbReference>
<dbReference type="PANTHER" id="PTHR46884:SF1">
    <property type="entry name" value="COLLECTRIN"/>
    <property type="match status" value="1"/>
</dbReference>
<keyword evidence="11" id="KW-0653">Protein transport</keyword>
<evidence type="ECO:0000256" key="8">
    <source>
        <dbReference type="ARBA" id="ARBA00022553"/>
    </source>
</evidence>
<keyword evidence="15" id="KW-0168">Coated pit</keyword>
<feature type="transmembrane region" description="Helical" evidence="29">
    <location>
        <begin position="315"/>
        <end position="335"/>
    </location>
</feature>
<evidence type="ECO:0000256" key="21">
    <source>
        <dbReference type="ARBA" id="ARBA00077033"/>
    </source>
</evidence>
<keyword evidence="6" id="KW-0813">Transport</keyword>
<evidence type="ECO:0000256" key="23">
    <source>
        <dbReference type="ARBA" id="ARBA00079447"/>
    </source>
</evidence>
<evidence type="ECO:0000256" key="20">
    <source>
        <dbReference type="ARBA" id="ARBA00074182"/>
    </source>
</evidence>
<evidence type="ECO:0000256" key="4">
    <source>
        <dbReference type="ARBA" id="ARBA00004600"/>
    </source>
</evidence>
<dbReference type="GeneTree" id="ENSGT00970000193372"/>
<keyword evidence="32" id="KW-1185">Reference proteome</keyword>
<keyword evidence="12 29" id="KW-1133">Transmembrane helix</keyword>
<keyword evidence="14 29" id="KW-0472">Membrane</keyword>
<evidence type="ECO:0000256" key="27">
    <source>
        <dbReference type="ARBA" id="ARBA00083701"/>
    </source>
</evidence>
<keyword evidence="16" id="KW-0325">Glycoprotein</keyword>
<keyword evidence="17" id="KW-0968">Cytoplasmic vesicle</keyword>
<dbReference type="Pfam" id="PF01217">
    <property type="entry name" value="Clat_adaptor_s"/>
    <property type="match status" value="1"/>
</dbReference>
<proteinExistence type="inferred from homology"/>
<dbReference type="Pfam" id="PF16959">
    <property type="entry name" value="Collectrin"/>
    <property type="match status" value="1"/>
</dbReference>
<evidence type="ECO:0000256" key="12">
    <source>
        <dbReference type="ARBA" id="ARBA00022989"/>
    </source>
</evidence>
<feature type="compositionally biased region" description="Basic and acidic residues" evidence="28">
    <location>
        <begin position="347"/>
        <end position="359"/>
    </location>
</feature>
<comment type="subcellular location">
    <subcellularLocation>
        <location evidence="2">Cell membrane</location>
        <topology evidence="2">Single-pass type I membrane protein</topology>
    </subcellularLocation>
    <subcellularLocation>
        <location evidence="1">Cytoplasmic vesicle membrane</location>
        <topology evidence="1">Peripheral membrane protein</topology>
        <orientation evidence="1">Cytoplasmic side</orientation>
    </subcellularLocation>
    <subcellularLocation>
        <location evidence="3">Golgi apparatus</location>
    </subcellularLocation>
    <subcellularLocation>
        <location evidence="4">Membrane</location>
        <location evidence="4">Clathrin-coated pit</location>
    </subcellularLocation>
</comment>
<organism evidence="31 32">
    <name type="scientific">Leptobrachium leishanense</name>
    <name type="common">Leishan spiny toad</name>
    <dbReference type="NCBI Taxonomy" id="445787"/>
    <lineage>
        <taxon>Eukaryota</taxon>
        <taxon>Metazoa</taxon>
        <taxon>Chordata</taxon>
        <taxon>Craniata</taxon>
        <taxon>Vertebrata</taxon>
        <taxon>Euteleostomi</taxon>
        <taxon>Amphibia</taxon>
        <taxon>Batrachia</taxon>
        <taxon>Anura</taxon>
        <taxon>Pelobatoidea</taxon>
        <taxon>Megophryidae</taxon>
        <taxon>Leptobrachium</taxon>
    </lineage>
</organism>
<feature type="domain" description="Collectrin-like" evidence="30">
    <location>
        <begin position="192"/>
        <end position="391"/>
    </location>
</feature>
<dbReference type="GO" id="GO:0051957">
    <property type="term" value="P:positive regulation of amino acid transport"/>
    <property type="evidence" value="ECO:0007669"/>
    <property type="project" value="TreeGrafter"/>
</dbReference>
<keyword evidence="8" id="KW-0597">Phosphoprotein</keyword>
<accession>A0A8C5LW44</accession>
<dbReference type="GO" id="GO:0005905">
    <property type="term" value="C:clathrin-coated pit"/>
    <property type="evidence" value="ECO:0007669"/>
    <property type="project" value="UniProtKB-SubCell"/>
</dbReference>
<dbReference type="PANTHER" id="PTHR46884">
    <property type="entry name" value="COLLECTRIN"/>
    <property type="match status" value="1"/>
</dbReference>
<evidence type="ECO:0000256" key="25">
    <source>
        <dbReference type="ARBA" id="ARBA00081843"/>
    </source>
</evidence>
<evidence type="ECO:0000256" key="29">
    <source>
        <dbReference type="SAM" id="Phobius"/>
    </source>
</evidence>
<evidence type="ECO:0000256" key="2">
    <source>
        <dbReference type="ARBA" id="ARBA00004251"/>
    </source>
</evidence>
<keyword evidence="10" id="KW-0732">Signal</keyword>
<evidence type="ECO:0000256" key="13">
    <source>
        <dbReference type="ARBA" id="ARBA00023034"/>
    </source>
</evidence>
<protein>
    <recommendedName>
        <fullName evidence="20">AP-1 complex subunit sigma-2</fullName>
    </recommendedName>
    <alternativeName>
        <fullName evidence="24">Adaptor protein complex AP-1 subunit sigma-1B</fullName>
    </alternativeName>
    <alternativeName>
        <fullName evidence="26">Adaptor-related protein complex 1 subunit sigma-1B</fullName>
    </alternativeName>
    <alternativeName>
        <fullName evidence="22">Clathrin assembly protein complex 1 sigma-1B small chain</fullName>
    </alternativeName>
    <alternativeName>
        <fullName evidence="25">Golgi adaptor HA1/AP1 adaptin sigma-1B subunit</fullName>
    </alternativeName>
    <alternativeName>
        <fullName evidence="27">Sigma 1B subunit of AP-1 clathrin</fullName>
    </alternativeName>
    <alternativeName>
        <fullName evidence="23">Sigma-adaptin 1B</fullName>
    </alternativeName>
    <alternativeName>
        <fullName evidence="21">Sigma1B-adaptin</fullName>
    </alternativeName>
</protein>
<dbReference type="Ensembl" id="ENSLLET00000004278.1">
    <property type="protein sequence ID" value="ENSLLEP00000004085.1"/>
    <property type="gene ID" value="ENSLLEG00000002626.1"/>
</dbReference>
<evidence type="ECO:0000256" key="24">
    <source>
        <dbReference type="ARBA" id="ARBA00081799"/>
    </source>
</evidence>
<dbReference type="InterPro" id="IPR031588">
    <property type="entry name" value="Collectrin_dom"/>
</dbReference>
<evidence type="ECO:0000256" key="1">
    <source>
        <dbReference type="ARBA" id="ARBA00004180"/>
    </source>
</evidence>
<evidence type="ECO:0000256" key="6">
    <source>
        <dbReference type="ARBA" id="ARBA00022448"/>
    </source>
</evidence>
<evidence type="ECO:0000256" key="9">
    <source>
        <dbReference type="ARBA" id="ARBA00022692"/>
    </source>
</evidence>
<evidence type="ECO:0000256" key="14">
    <source>
        <dbReference type="ARBA" id="ARBA00023136"/>
    </source>
</evidence>
<comment type="function">
    <text evidence="18">Subunit of clathrin-associated adaptor protein complex 1 that plays a role in protein sorting in the late-Golgi/trans-Golgi network (TGN) and/or endosomes. The AP complexes mediate both the recruitment of clathrin to membranes and the recognition of sorting signals within the cytosolic tails of transmembrane cargo molecules.</text>
</comment>
<evidence type="ECO:0000256" key="19">
    <source>
        <dbReference type="ARBA" id="ARBA00062489"/>
    </source>
</evidence>
<name>A0A8C5LW44_9ANUR</name>
<dbReference type="GO" id="GO:0035615">
    <property type="term" value="F:clathrin adaptor activity"/>
    <property type="evidence" value="ECO:0007669"/>
    <property type="project" value="InterPro"/>
</dbReference>
<dbReference type="GO" id="GO:0005886">
    <property type="term" value="C:plasma membrane"/>
    <property type="evidence" value="ECO:0007669"/>
    <property type="project" value="UniProtKB-SubCell"/>
</dbReference>
<evidence type="ECO:0000256" key="17">
    <source>
        <dbReference type="ARBA" id="ARBA00023329"/>
    </source>
</evidence>
<keyword evidence="13" id="KW-0333">Golgi apparatus</keyword>
<dbReference type="CDD" id="cd14831">
    <property type="entry name" value="AP1_sigma"/>
    <property type="match status" value="1"/>
</dbReference>
<dbReference type="GO" id="GO:0030121">
    <property type="term" value="C:AP-1 adaptor complex"/>
    <property type="evidence" value="ECO:0007669"/>
    <property type="project" value="InterPro"/>
</dbReference>
<comment type="similarity">
    <text evidence="5">Belongs to the adaptor complexes small subunit family.</text>
</comment>
<evidence type="ECO:0000256" key="18">
    <source>
        <dbReference type="ARBA" id="ARBA00059060"/>
    </source>
</evidence>
<evidence type="ECO:0000256" key="7">
    <source>
        <dbReference type="ARBA" id="ARBA00022475"/>
    </source>
</evidence>
<evidence type="ECO:0000256" key="15">
    <source>
        <dbReference type="ARBA" id="ARBA00023176"/>
    </source>
</evidence>
<evidence type="ECO:0000313" key="31">
    <source>
        <dbReference type="Ensembl" id="ENSLLEP00000004085.1"/>
    </source>
</evidence>
<dbReference type="AlphaFoldDB" id="A0A8C5LW44"/>
<evidence type="ECO:0000259" key="30">
    <source>
        <dbReference type="PROSITE" id="PS52010"/>
    </source>
</evidence>
<evidence type="ECO:0000256" key="16">
    <source>
        <dbReference type="ARBA" id="ARBA00023180"/>
    </source>
</evidence>
<dbReference type="OrthoDB" id="371463at2759"/>
<comment type="subunit">
    <text evidence="19">Adaptor protein complex 1 (AP-1) is a heterotetramer composed of two large adaptins (gamma-type subunit AP1G1 and beta-type subunit AP1B1), a medium adaptin (mu-type subunit AP1M1 or AP1M2) and a small adaptin (sigma-type subunit AP1S1 or AP1S2 or AP1S3). Binds to MUC1.</text>
</comment>
<keyword evidence="7" id="KW-1003">Cell membrane</keyword>
<sequence length="391" mass="45282">MPLGRQMQFMLLFSRQGKLRLQKWYVPLSDKEKKKITRELVQTVLARKPKMCSFLEWRDLKIVYKRYASLYFCCAIEDQDNELITLEIIHRYVELLDKYFGSVCELDIIFNFEKAYFILDEFLLGGEVQETSKKNVLKAIEQADLLQETECLWPEISFFVTESHSGSMLQRILLCTCFLAPVVHADLCRPGAPDAFKVRFNIKAALGEKAYTWNSDEEYLFKAVMAFSMRSYTNNGYFQISNILLCNITKRVSFWFLVTSPVNTSLSVSGVTVEQAIRSERNRINSAFLLNDQTLEFLEIPPTIGGPLHYNKDSWIIVFGVVVSLASVAIIYLFVTGVQRFRRRRAKAENQQEDPEHQDQMISKNTNERVLSSDNLAFKADSTYEEVLTQF</sequence>
<dbReference type="InterPro" id="IPR044733">
    <property type="entry name" value="AP1_sigma"/>
</dbReference>
<gene>
    <name evidence="31" type="primary">AP1S2</name>
</gene>